<organism evidence="1">
    <name type="scientific">Candidatus Methanophagaceae archaeon ANME-1 ERB6</name>
    <dbReference type="NCBI Taxonomy" id="2759912"/>
    <lineage>
        <taxon>Archaea</taxon>
        <taxon>Methanobacteriati</taxon>
        <taxon>Methanobacteriota</taxon>
        <taxon>Stenosarchaea group</taxon>
        <taxon>Methanomicrobia</taxon>
        <taxon>Candidatus Methanophagales</taxon>
        <taxon>Candidatus Methanophagaceae</taxon>
    </lineage>
</organism>
<evidence type="ECO:0000313" key="1">
    <source>
        <dbReference type="EMBL" id="QNO52731.1"/>
    </source>
</evidence>
<protein>
    <submittedName>
        <fullName evidence="1">Uncharacterized protein</fullName>
    </submittedName>
</protein>
<dbReference type="EMBL" id="MT631519">
    <property type="protein sequence ID" value="QNO52731.1"/>
    <property type="molecule type" value="Genomic_DNA"/>
</dbReference>
<reference evidence="1" key="1">
    <citation type="submission" date="2020-06" db="EMBL/GenBank/DDBJ databases">
        <title>Unique genomic features of the anaerobic methanotrophic archaea.</title>
        <authorList>
            <person name="Chadwick G.L."/>
            <person name="Skennerton C.T."/>
            <person name="Laso-Perez R."/>
            <person name="Leu A.O."/>
            <person name="Speth D.R."/>
            <person name="Yu H."/>
            <person name="Morgan-Lang C."/>
            <person name="Hatzenpichler R."/>
            <person name="Goudeau D."/>
            <person name="Malmstrom R."/>
            <person name="Brazelton W.J."/>
            <person name="Woyke T."/>
            <person name="Hallam S.J."/>
            <person name="Tyson G.W."/>
            <person name="Wegener G."/>
            <person name="Boetius A."/>
            <person name="Orphan V."/>
        </authorList>
    </citation>
    <scope>NUCLEOTIDE SEQUENCE</scope>
</reference>
<dbReference type="AlphaFoldDB" id="A0A7G9YXJ7"/>
<proteinExistence type="predicted"/>
<sequence length="159" mass="16911">MLSSRSLCFTTTRLTESIFTRDPSIGIIHSSSAPSLTRIADSTAVFDRTFSNSSPIFLSASTPAFLSPAIKTISTPAFSSVDFNCSHSLIASNIAFTSESSGSASANFVAADILASLPIIGVFNPAFSPMSLSLSTQITSVLISDPTFLFIFYKFHFSL</sequence>
<accession>A0A7G9YXJ7</accession>
<gene>
    <name evidence="1" type="ORF">JLLPAJDC_00044</name>
</gene>
<name>A0A7G9YXJ7_9EURY</name>